<keyword evidence="5" id="KW-1185">Reference proteome</keyword>
<accession>A0A0P7WPH5</accession>
<dbReference type="Pfam" id="PF09356">
    <property type="entry name" value="Phage_BR0599"/>
    <property type="match status" value="1"/>
</dbReference>
<gene>
    <name evidence="2" type="ORF">Ga0058931_1815</name>
    <name evidence="3" type="ORF">HLUCCA05_04295</name>
</gene>
<evidence type="ECO:0000313" key="2">
    <source>
        <dbReference type="EMBL" id="CUX81525.1"/>
    </source>
</evidence>
<protein>
    <submittedName>
        <fullName evidence="3">Gene transfer agent FAD/FMN-dependent dehydrogenase</fullName>
    </submittedName>
</protein>
<dbReference type="AlphaFoldDB" id="A0A0P7WPH5"/>
<reference evidence="2 5" key="2">
    <citation type="submission" date="2016-01" db="EMBL/GenBank/DDBJ databases">
        <authorList>
            <person name="Varghese N."/>
        </authorList>
    </citation>
    <scope>NUCLEOTIDE SEQUENCE [LARGE SCALE GENOMIC DNA]</scope>
    <source>
        <strain evidence="2 5">HL-91</strain>
    </source>
</reference>
<evidence type="ECO:0000313" key="4">
    <source>
        <dbReference type="Proteomes" id="UP000050413"/>
    </source>
</evidence>
<dbReference type="RefSeq" id="WP_072246045.1">
    <property type="nucleotide sequence ID" value="NZ_FBYC01000004.1"/>
</dbReference>
<dbReference type="PATRIC" id="fig|1666912.4.peg.2014"/>
<reference evidence="3 4" key="1">
    <citation type="submission" date="2015-09" db="EMBL/GenBank/DDBJ databases">
        <title>Identification and resolution of microdiversity through metagenomic sequencing of parallel consortia.</title>
        <authorList>
            <person name="Nelson W.C."/>
            <person name="Romine M.F."/>
            <person name="Lindemann S.R."/>
        </authorList>
    </citation>
    <scope>NUCLEOTIDE SEQUENCE [LARGE SCALE GENOMIC DNA]</scope>
    <source>
        <strain evidence="3">HL-91</strain>
    </source>
</reference>
<dbReference type="InterPro" id="IPR011928">
    <property type="entry name" value="Phage_phiJL001_Gp84"/>
</dbReference>
<comment type="caution">
    <text evidence="3">The sequence shown here is derived from an EMBL/GenBank/DDBJ whole genome shotgun (WGS) entry which is preliminary data.</text>
</comment>
<organism evidence="3 4">
    <name type="scientific">Roseibaca calidilacus</name>
    <dbReference type="NCBI Taxonomy" id="1666912"/>
    <lineage>
        <taxon>Bacteria</taxon>
        <taxon>Pseudomonadati</taxon>
        <taxon>Pseudomonadota</taxon>
        <taxon>Alphaproteobacteria</taxon>
        <taxon>Rhodobacterales</taxon>
        <taxon>Paracoccaceae</taxon>
        <taxon>Roseinatronobacter</taxon>
    </lineage>
</organism>
<dbReference type="InterPro" id="IPR018964">
    <property type="entry name" value="Phage_phiJL001_Gp84_C"/>
</dbReference>
<dbReference type="Proteomes" id="UP000050413">
    <property type="component" value="Unassembled WGS sequence"/>
</dbReference>
<dbReference type="STRING" id="1666912.Ga0058931_1815"/>
<proteinExistence type="predicted"/>
<dbReference type="NCBIfam" id="TIGR02218">
    <property type="entry name" value="phg_TIGR02218"/>
    <property type="match status" value="1"/>
</dbReference>
<evidence type="ECO:0000259" key="1">
    <source>
        <dbReference type="Pfam" id="PF09356"/>
    </source>
</evidence>
<feature type="domain" description="Bacteriophage phiJL001 Gp84 C-terminal" evidence="1">
    <location>
        <begin position="189"/>
        <end position="270"/>
    </location>
</feature>
<dbReference type="EMBL" id="FBYC01000004">
    <property type="protein sequence ID" value="CUX81525.1"/>
    <property type="molecule type" value="Genomic_DNA"/>
</dbReference>
<dbReference type="EMBL" id="LJSG01000002">
    <property type="protein sequence ID" value="KPP95899.1"/>
    <property type="molecule type" value="Genomic_DNA"/>
</dbReference>
<evidence type="ECO:0000313" key="5">
    <source>
        <dbReference type="Proteomes" id="UP000182045"/>
    </source>
</evidence>
<evidence type="ECO:0000313" key="3">
    <source>
        <dbReference type="EMBL" id="KPP95899.1"/>
    </source>
</evidence>
<dbReference type="OrthoDB" id="1633386at2"/>
<sequence length="289" mass="30892">MTLADHLASGTTTIARAWALTRSDGATLGFTDHDRDLAFEGMIFRAEAGLTARALEQVTGLAVDNSEAVGALRDAGLTEADIMAGRYDGAELTIWEVNWQDVAQRRVLFRGSLGEITRTGEAFRAELRGLSEALNAQGGRVYHAACSAVLGDGACRFNTAAPGFAAEVALAGRAEDALLFEGLDAFAPGWFTHGRLTALSGAAQGLVALMRLDQGGTSRRITLWDALRAPVQVGDLFRLEAGCDKQASTCRNKFANFLNFRGFPHIPGEDWLSAYPKAEQPNTGGAWRS</sequence>
<dbReference type="Proteomes" id="UP000182045">
    <property type="component" value="Unassembled WGS sequence"/>
</dbReference>
<name>A0A0P7WPH5_9RHOB</name>
<dbReference type="Pfam" id="PF09931">
    <property type="entry name" value="Phage_phiJL001_Gp84_N"/>
    <property type="match status" value="1"/>
</dbReference>